<dbReference type="Proteomes" id="UP000054565">
    <property type="component" value="Unassembled WGS sequence"/>
</dbReference>
<organism evidence="2 3">
    <name type="scientific">Coccidioides immitis RMSCC 2394</name>
    <dbReference type="NCBI Taxonomy" id="404692"/>
    <lineage>
        <taxon>Eukaryota</taxon>
        <taxon>Fungi</taxon>
        <taxon>Dikarya</taxon>
        <taxon>Ascomycota</taxon>
        <taxon>Pezizomycotina</taxon>
        <taxon>Eurotiomycetes</taxon>
        <taxon>Eurotiomycetidae</taxon>
        <taxon>Onygenales</taxon>
        <taxon>Onygenaceae</taxon>
        <taxon>Coccidioides</taxon>
    </lineage>
</organism>
<proteinExistence type="predicted"/>
<gene>
    <name evidence="2" type="ORF">CIRG_09893</name>
</gene>
<dbReference type="STRING" id="404692.A0A0J7BIM6"/>
<accession>A0A0J7BIM6</accession>
<dbReference type="EMBL" id="DS028101">
    <property type="protein sequence ID" value="KMP10212.1"/>
    <property type="molecule type" value="Genomic_DNA"/>
</dbReference>
<evidence type="ECO:0000313" key="3">
    <source>
        <dbReference type="Proteomes" id="UP000054565"/>
    </source>
</evidence>
<name>A0A0J7BIM6_COCIT</name>
<keyword evidence="1" id="KW-0175">Coiled coil</keyword>
<reference evidence="3" key="1">
    <citation type="journal article" date="2010" name="Genome Res.">
        <title>Population genomic sequencing of Coccidioides fungi reveals recent hybridization and transposon control.</title>
        <authorList>
            <person name="Neafsey D.E."/>
            <person name="Barker B.M."/>
            <person name="Sharpton T.J."/>
            <person name="Stajich J.E."/>
            <person name="Park D.J."/>
            <person name="Whiston E."/>
            <person name="Hung C.-Y."/>
            <person name="McMahan C."/>
            <person name="White J."/>
            <person name="Sykes S."/>
            <person name="Heiman D."/>
            <person name="Young S."/>
            <person name="Zeng Q."/>
            <person name="Abouelleil A."/>
            <person name="Aftuck L."/>
            <person name="Bessette D."/>
            <person name="Brown A."/>
            <person name="FitzGerald M."/>
            <person name="Lui A."/>
            <person name="Macdonald J.P."/>
            <person name="Priest M."/>
            <person name="Orbach M.J."/>
            <person name="Galgiani J.N."/>
            <person name="Kirkland T.N."/>
            <person name="Cole G.T."/>
            <person name="Birren B.W."/>
            <person name="Henn M.R."/>
            <person name="Taylor J.W."/>
            <person name="Rounsley S.D."/>
        </authorList>
    </citation>
    <scope>NUCLEOTIDE SEQUENCE [LARGE SCALE GENOMIC DNA]</scope>
    <source>
        <strain evidence="3">RMSCC 2394</strain>
    </source>
</reference>
<evidence type="ECO:0000313" key="2">
    <source>
        <dbReference type="EMBL" id="KMP10212.1"/>
    </source>
</evidence>
<sequence>MATPIQIYYIPGSVTTDPPLEVDAAESVYSFYSNDGWFIASTKRYVPGAQNISLEFSCDKDNFLNAAAVAQRVSPGAELAYREIINSANLNEKFEAICENRDAVVTDYLTAIERPNETESKDLSSLKSHLCQIKVRIETEVSGHSRHWKQALDTRQHALADCLGRIEIISQPCQSNLHGKSFLAQLTDVEDRYKKELAELEEDAACLRERHSQTECLTVPRSLLYLSIALLQSDHPATCRFEEVGVVSWKQAEWENKLEKTNHLADDDYEGLADTLDDFGHFEGVELTAERLKDQHKALMAGLRAMAGDMPSKPTPPPK</sequence>
<dbReference type="AlphaFoldDB" id="A0A0J7BIM6"/>
<protein>
    <submittedName>
        <fullName evidence="2">Uncharacterized protein</fullName>
    </submittedName>
</protein>
<dbReference type="OrthoDB" id="4186590at2759"/>
<evidence type="ECO:0000256" key="1">
    <source>
        <dbReference type="SAM" id="Coils"/>
    </source>
</evidence>
<feature type="coiled-coil region" evidence="1">
    <location>
        <begin position="183"/>
        <end position="217"/>
    </location>
</feature>